<organism evidence="2 3">
    <name type="scientific">Cajanus cajan</name>
    <name type="common">Pigeon pea</name>
    <name type="synonym">Cajanus indicus</name>
    <dbReference type="NCBI Taxonomy" id="3821"/>
    <lineage>
        <taxon>Eukaryota</taxon>
        <taxon>Viridiplantae</taxon>
        <taxon>Streptophyta</taxon>
        <taxon>Embryophyta</taxon>
        <taxon>Tracheophyta</taxon>
        <taxon>Spermatophyta</taxon>
        <taxon>Magnoliopsida</taxon>
        <taxon>eudicotyledons</taxon>
        <taxon>Gunneridae</taxon>
        <taxon>Pentapetalae</taxon>
        <taxon>rosids</taxon>
        <taxon>fabids</taxon>
        <taxon>Fabales</taxon>
        <taxon>Fabaceae</taxon>
        <taxon>Papilionoideae</taxon>
        <taxon>50 kb inversion clade</taxon>
        <taxon>NPAAA clade</taxon>
        <taxon>indigoferoid/millettioid clade</taxon>
        <taxon>Phaseoleae</taxon>
        <taxon>Cajanus</taxon>
    </lineage>
</organism>
<dbReference type="Proteomes" id="UP000075243">
    <property type="component" value="Unassembled WGS sequence"/>
</dbReference>
<name>A0A151SED8_CAJCA</name>
<sequence length="216" mass="24940">MDVHNAFLHGDLDEEVYMNLSPGFQSPLPGKVCHLRKSLYGLQQAPQQWFTKLFITLKHFGFKQSYVDYLLFSYIKREVSLHVLIYVDDLIIVGFSHDAVVKFKQYLSDCFHVKDFGALKYFLGLEVARSLDGLLFSQRKYSLVFISKAGLLGAKLVAPLMEQNHNLARSEGELYSKLERYRQLVGHLIYLRITRPKLSYSIQILAQFMGAPLFDH</sequence>
<dbReference type="SUPFAM" id="SSF56672">
    <property type="entry name" value="DNA/RNA polymerases"/>
    <property type="match status" value="1"/>
</dbReference>
<keyword evidence="3" id="KW-1185">Reference proteome</keyword>
<dbReference type="Gramene" id="C.cajan_24891.t">
    <property type="protein sequence ID" value="C.cajan_24891.t.cds1"/>
    <property type="gene ID" value="C.cajan_24891"/>
</dbReference>
<accession>A0A151SED8</accession>
<dbReference type="Pfam" id="PF07727">
    <property type="entry name" value="RVT_2"/>
    <property type="match status" value="1"/>
</dbReference>
<evidence type="ECO:0000313" key="3">
    <source>
        <dbReference type="Proteomes" id="UP000075243"/>
    </source>
</evidence>
<dbReference type="InterPro" id="IPR013103">
    <property type="entry name" value="RVT_2"/>
</dbReference>
<dbReference type="AlphaFoldDB" id="A0A151SED8"/>
<evidence type="ECO:0000259" key="1">
    <source>
        <dbReference type="Pfam" id="PF07727"/>
    </source>
</evidence>
<dbReference type="EMBL" id="KQ483416">
    <property type="protein sequence ID" value="KYP53166.1"/>
    <property type="molecule type" value="Genomic_DNA"/>
</dbReference>
<gene>
    <name evidence="2" type="ORF">KK1_024989</name>
</gene>
<protein>
    <submittedName>
        <fullName evidence="2">Retrovirus-related Pol polyprotein from transposon TNT 1-94</fullName>
    </submittedName>
</protein>
<dbReference type="InterPro" id="IPR043502">
    <property type="entry name" value="DNA/RNA_pol_sf"/>
</dbReference>
<reference evidence="2" key="1">
    <citation type="journal article" date="2012" name="Nat. Biotechnol.">
        <title>Draft genome sequence of pigeonpea (Cajanus cajan), an orphan legume crop of resource-poor farmers.</title>
        <authorList>
            <person name="Varshney R.K."/>
            <person name="Chen W."/>
            <person name="Li Y."/>
            <person name="Bharti A.K."/>
            <person name="Saxena R.K."/>
            <person name="Schlueter J.A."/>
            <person name="Donoghue M.T."/>
            <person name="Azam S."/>
            <person name="Fan G."/>
            <person name="Whaley A.M."/>
            <person name="Farmer A.D."/>
            <person name="Sheridan J."/>
            <person name="Iwata A."/>
            <person name="Tuteja R."/>
            <person name="Penmetsa R.V."/>
            <person name="Wu W."/>
            <person name="Upadhyaya H.D."/>
            <person name="Yang S.P."/>
            <person name="Shah T."/>
            <person name="Saxena K.B."/>
            <person name="Michael T."/>
            <person name="McCombie W.R."/>
            <person name="Yang B."/>
            <person name="Zhang G."/>
            <person name="Yang H."/>
            <person name="Wang J."/>
            <person name="Spillane C."/>
            <person name="Cook D.R."/>
            <person name="May G.D."/>
            <person name="Xu X."/>
            <person name="Jackson S.A."/>
        </authorList>
    </citation>
    <scope>NUCLEOTIDE SEQUENCE [LARGE SCALE GENOMIC DNA]</scope>
</reference>
<feature type="domain" description="Reverse transcriptase Ty1/copia-type" evidence="1">
    <location>
        <begin position="1"/>
        <end position="157"/>
    </location>
</feature>
<proteinExistence type="predicted"/>
<evidence type="ECO:0000313" key="2">
    <source>
        <dbReference type="EMBL" id="KYP53166.1"/>
    </source>
</evidence>